<comment type="caution">
    <text evidence="3">The sequence shown here is derived from an EMBL/GenBank/DDBJ whole genome shotgun (WGS) entry which is preliminary data.</text>
</comment>
<proteinExistence type="predicted"/>
<accession>A0A086ZPA4</accession>
<feature type="region of interest" description="Disordered" evidence="1">
    <location>
        <begin position="1"/>
        <end position="84"/>
    </location>
</feature>
<organism evidence="3 4">
    <name type="scientific">Bifidobacterium boum</name>
    <dbReference type="NCBI Taxonomy" id="78343"/>
    <lineage>
        <taxon>Bacteria</taxon>
        <taxon>Bacillati</taxon>
        <taxon>Actinomycetota</taxon>
        <taxon>Actinomycetes</taxon>
        <taxon>Bifidobacteriales</taxon>
        <taxon>Bifidobacteriaceae</taxon>
        <taxon>Bifidobacterium</taxon>
    </lineage>
</organism>
<feature type="transmembrane region" description="Helical" evidence="2">
    <location>
        <begin position="118"/>
        <end position="138"/>
    </location>
</feature>
<dbReference type="EMBL" id="JGYQ01000007">
    <property type="protein sequence ID" value="KFI48354.1"/>
    <property type="molecule type" value="Genomic_DNA"/>
</dbReference>
<feature type="compositionally biased region" description="Low complexity" evidence="1">
    <location>
        <begin position="16"/>
        <end position="63"/>
    </location>
</feature>
<keyword evidence="4" id="KW-1185">Reference proteome</keyword>
<evidence type="ECO:0000313" key="4">
    <source>
        <dbReference type="Proteomes" id="UP000029093"/>
    </source>
</evidence>
<feature type="transmembrane region" description="Helical" evidence="2">
    <location>
        <begin position="268"/>
        <end position="289"/>
    </location>
</feature>
<keyword evidence="2" id="KW-1133">Transmembrane helix</keyword>
<keyword evidence="2" id="KW-0472">Membrane</keyword>
<feature type="region of interest" description="Disordered" evidence="1">
    <location>
        <begin position="238"/>
        <end position="259"/>
    </location>
</feature>
<feature type="transmembrane region" description="Helical" evidence="2">
    <location>
        <begin position="362"/>
        <end position="384"/>
    </location>
</feature>
<dbReference type="Pfam" id="PF13687">
    <property type="entry name" value="DUF4153"/>
    <property type="match status" value="1"/>
</dbReference>
<reference evidence="3 4" key="1">
    <citation type="submission" date="2014-03" db="EMBL/GenBank/DDBJ databases">
        <title>Genomics of Bifidobacteria.</title>
        <authorList>
            <person name="Ventura M."/>
            <person name="Milani C."/>
            <person name="Lugli G.A."/>
        </authorList>
    </citation>
    <scope>NUCLEOTIDE SEQUENCE [LARGE SCALE GENOMIC DNA]</scope>
    <source>
        <strain evidence="3 4">LMG 10736</strain>
    </source>
</reference>
<feature type="transmembrane region" description="Helical" evidence="2">
    <location>
        <begin position="145"/>
        <end position="167"/>
    </location>
</feature>
<dbReference type="GeneID" id="303203675"/>
<dbReference type="AlphaFoldDB" id="A0A086ZPA4"/>
<name>A0A086ZPA4_9BIFI</name>
<gene>
    <name evidence="3" type="ORF">BBOU_0484</name>
</gene>
<protein>
    <submittedName>
        <fullName evidence="3">Uncharacterized protein</fullName>
    </submittedName>
</protein>
<dbReference type="OrthoDB" id="9767931at2"/>
<feature type="transmembrane region" description="Helical" evidence="2">
    <location>
        <begin position="434"/>
        <end position="452"/>
    </location>
</feature>
<dbReference type="InterPro" id="IPR025291">
    <property type="entry name" value="DUF4153"/>
</dbReference>
<feature type="compositionally biased region" description="Polar residues" evidence="1">
    <location>
        <begin position="1"/>
        <end position="10"/>
    </location>
</feature>
<feature type="transmembrane region" description="Helical" evidence="2">
    <location>
        <begin position="404"/>
        <end position="422"/>
    </location>
</feature>
<evidence type="ECO:0000256" key="2">
    <source>
        <dbReference type="SAM" id="Phobius"/>
    </source>
</evidence>
<evidence type="ECO:0000256" key="1">
    <source>
        <dbReference type="SAM" id="MobiDB-lite"/>
    </source>
</evidence>
<evidence type="ECO:0000313" key="3">
    <source>
        <dbReference type="EMBL" id="KFI48354.1"/>
    </source>
</evidence>
<feature type="transmembrane region" description="Helical" evidence="2">
    <location>
        <begin position="309"/>
        <end position="328"/>
    </location>
</feature>
<feature type="transmembrane region" description="Helical" evidence="2">
    <location>
        <begin position="173"/>
        <end position="192"/>
    </location>
</feature>
<dbReference type="RefSeq" id="WP_051616649.1">
    <property type="nucleotide sequence ID" value="NZ_JBQKGB010000001.1"/>
</dbReference>
<feature type="transmembrane region" description="Helical" evidence="2">
    <location>
        <begin position="91"/>
        <end position="112"/>
    </location>
</feature>
<sequence length="532" mass="58936">MTSPTPSQHQGEPVHQTQQTQTQQTRAQQAKQTQAQQMPRPVQQQHPMPLTHPYPHGAAGTPYTTPPTAPFAPRRDPLAAPDGSTPADHRLLAITSAAIILPILCDRLVFAWSDANTYTPWFDGFWLAVIATVTVLFFRTAHRSLMWCFTTIATTMLCAYAIAMHAAGKIDDSWVTTTFLAVPCLTMMSLQLSDGRFDSHHPWLTVKRWLLGWISPFTKLNAVGSTLSHARHAIHAFSSKNDDNTTPSDSDSTRSESHAGQMTTARRILLIIVVAVPLLVALTALLASSDLVFNYALRRMIGSIDISEFVRHVLIIVFLFPFCLSILAQTEVTNRLRMHACTPTTASAAQPSQDKHAFDTTVAAVVLALVLVLYAMFCAIQFAFLFSGRQLPDGYTYSQYAREGFFQLLAVVCVNLAGYALILCRVRHTAPLTGMLIVLIGETGVMLASALWRLHLYIGAYGLTWLRLESMTFMWMLIAVLILCLVRLFVPRLPLATIGFILVVVWYVALVLSNPNNIIDAYNQARQITDAI</sequence>
<feature type="transmembrane region" description="Helical" evidence="2">
    <location>
        <begin position="472"/>
        <end position="490"/>
    </location>
</feature>
<keyword evidence="2" id="KW-0812">Transmembrane</keyword>
<dbReference type="Proteomes" id="UP000029093">
    <property type="component" value="Unassembled WGS sequence"/>
</dbReference>
<dbReference type="SUPFAM" id="SSF81995">
    <property type="entry name" value="beta-sandwich domain of Sec23/24"/>
    <property type="match status" value="1"/>
</dbReference>
<feature type="transmembrane region" description="Helical" evidence="2">
    <location>
        <begin position="495"/>
        <end position="513"/>
    </location>
</feature>